<protein>
    <submittedName>
        <fullName evidence="1">Meiotic recombination</fullName>
    </submittedName>
</protein>
<sequence length="574" mass="65425">MGAEDLQQHPQPSADDTITILIATDNHLGYEERDPVRGQDSFHAFEEVMQIAYEKRVDMVLLGGDLFHENRPSRRCLHETLRILRKYALNDRPCALEFLSDARTNFGPNYDTVNYEDPNINIGIPIFTIHGNHDDPCGEGNLSTIDILAESRLVNYFGRATNIDKVSISPILLRKGLTYFALYGLGNIRDERLHRTFKAQNVVFERPQGELACHDWFNLFTIHQNRAPHGPTSYIPHRLLDDFLHLVVWGHEHQCIIDPEFSGEGGFYITQPGSSVATSLSDGESVAKHVGLLRIHKQEFMLEKIRLKNVRPFVMHSVSLCKSSRLYDSALKKGLERYLQIRINNMIEDARAIYKTQLMEGLPFVPANLGDDPKPLVRIRVEYTDELDSFYPHRFSLSFSDRVANPKDILLFYRSKAVDASKLTASQLVQKSANGQLQAAPAPINVHKVEDLVRNHLDSDELRLLIDMELGDAVKQYVDKGDTAVIQRYVLKSLDEVQKQLKRSVSVIDESVIEDELRQVRKTRQQKQEEKEEEEEEEDKIQHRSPSDSVCSTNQNVAAVSLADAIHESLHLQS</sequence>
<evidence type="ECO:0000313" key="1">
    <source>
        <dbReference type="EMBL" id="KAJ1674732.1"/>
    </source>
</evidence>
<dbReference type="EMBL" id="JAMZIH010005725">
    <property type="protein sequence ID" value="KAJ1674732.1"/>
    <property type="molecule type" value="Genomic_DNA"/>
</dbReference>
<keyword evidence="2" id="KW-1185">Reference proteome</keyword>
<proteinExistence type="predicted"/>
<dbReference type="Proteomes" id="UP001145114">
    <property type="component" value="Unassembled WGS sequence"/>
</dbReference>
<comment type="caution">
    <text evidence="1">The sequence shown here is derived from an EMBL/GenBank/DDBJ whole genome shotgun (WGS) entry which is preliminary data.</text>
</comment>
<gene>
    <name evidence="1" type="primary">MRE11</name>
    <name evidence="1" type="ORF">EV182_002680</name>
</gene>
<reference evidence="1" key="1">
    <citation type="submission" date="2022-06" db="EMBL/GenBank/DDBJ databases">
        <title>Phylogenomic reconstructions and comparative analyses of Kickxellomycotina fungi.</title>
        <authorList>
            <person name="Reynolds N.K."/>
            <person name="Stajich J.E."/>
            <person name="Barry K."/>
            <person name="Grigoriev I.V."/>
            <person name="Crous P."/>
            <person name="Smith M.E."/>
        </authorList>
    </citation>
    <scope>NUCLEOTIDE SEQUENCE</scope>
    <source>
        <strain evidence="1">RSA 2271</strain>
    </source>
</reference>
<name>A0ACC1HEX1_9FUNG</name>
<accession>A0ACC1HEX1</accession>
<evidence type="ECO:0000313" key="2">
    <source>
        <dbReference type="Proteomes" id="UP001145114"/>
    </source>
</evidence>
<organism evidence="1 2">
    <name type="scientific">Spiromyces aspiralis</name>
    <dbReference type="NCBI Taxonomy" id="68401"/>
    <lineage>
        <taxon>Eukaryota</taxon>
        <taxon>Fungi</taxon>
        <taxon>Fungi incertae sedis</taxon>
        <taxon>Zoopagomycota</taxon>
        <taxon>Kickxellomycotina</taxon>
        <taxon>Kickxellomycetes</taxon>
        <taxon>Kickxellales</taxon>
        <taxon>Kickxellaceae</taxon>
        <taxon>Spiromyces</taxon>
    </lineage>
</organism>